<dbReference type="GO" id="GO:0006508">
    <property type="term" value="P:proteolysis"/>
    <property type="evidence" value="ECO:0007669"/>
    <property type="project" value="UniProtKB-KW"/>
</dbReference>
<organism evidence="17 18">
    <name type="scientific">Nezara viridula</name>
    <name type="common">Southern green stink bug</name>
    <name type="synonym">Cimex viridulus</name>
    <dbReference type="NCBI Taxonomy" id="85310"/>
    <lineage>
        <taxon>Eukaryota</taxon>
        <taxon>Metazoa</taxon>
        <taxon>Ecdysozoa</taxon>
        <taxon>Arthropoda</taxon>
        <taxon>Hexapoda</taxon>
        <taxon>Insecta</taxon>
        <taxon>Pterygota</taxon>
        <taxon>Neoptera</taxon>
        <taxon>Paraneoptera</taxon>
        <taxon>Hemiptera</taxon>
        <taxon>Heteroptera</taxon>
        <taxon>Panheteroptera</taxon>
        <taxon>Pentatomomorpha</taxon>
        <taxon>Pentatomoidea</taxon>
        <taxon>Pentatomidae</taxon>
        <taxon>Pentatominae</taxon>
        <taxon>Nezara</taxon>
    </lineage>
</organism>
<comment type="function">
    <text evidence="13">Involved in the digestion of the blood meal.</text>
</comment>
<dbReference type="InterPro" id="IPR057246">
    <property type="entry name" value="CARBOXYPEPT_ZN_1"/>
</dbReference>
<keyword evidence="8 15" id="KW-0732">Signal</keyword>
<dbReference type="GO" id="GO:0005615">
    <property type="term" value="C:extracellular space"/>
    <property type="evidence" value="ECO:0007669"/>
    <property type="project" value="TreeGrafter"/>
</dbReference>
<dbReference type="SUPFAM" id="SSF54897">
    <property type="entry name" value="Protease propeptides/inhibitors"/>
    <property type="match status" value="1"/>
</dbReference>
<feature type="domain" description="Peptidase M14" evidence="16">
    <location>
        <begin position="127"/>
        <end position="418"/>
    </location>
</feature>
<dbReference type="InterPro" id="IPR000834">
    <property type="entry name" value="Peptidase_M14"/>
</dbReference>
<dbReference type="Gene3D" id="3.30.70.340">
    <property type="entry name" value="Metallocarboxypeptidase-like"/>
    <property type="match status" value="1"/>
</dbReference>
<dbReference type="SMART" id="SM00631">
    <property type="entry name" value="Zn_pept"/>
    <property type="match status" value="1"/>
</dbReference>
<sequence>MRISIMKILLAIVQSSLILVSVSSESIYEDNASEYEGAQLFKIERSPFVTNMLKEKNLDLWRSNSTFHDVLVEKDKVEEVKLLLYSQEIIYTVMDTNLATTIRNNNVPLNETTMRRLKNIMIPTFRHYQTVEAIHAYLDHLASKYPEIATVGIMGYSSQKKPLKYIKISSGKENAKVFVIDAGIHAREWVAPAAATFIIKQLVVNRKKLPKALLSLDFYVLPTFNPDGYEYSYLKKRLWRKNRSKNDCGFGADINRNFDVGFGGKGTNSNPCSDIYPGKSPHSEPETQAFMKFINDLKNNLSAYVTFHSYGQYILIPFGYDLNSLAPDYDEMERVGTIAASAIKKLDGKTYQVGNTAMLLYPAAGGSDDWVKTATKAKYVYTIELRDEGEHGFILPEEYILPTVREAFTAIKVIATAAYRNE</sequence>
<dbReference type="OrthoDB" id="3626597at2759"/>
<dbReference type="PROSITE" id="PS00132">
    <property type="entry name" value="CARBOXYPEPT_ZN_1"/>
    <property type="match status" value="1"/>
</dbReference>
<evidence type="ECO:0000256" key="9">
    <source>
        <dbReference type="ARBA" id="ARBA00022801"/>
    </source>
</evidence>
<evidence type="ECO:0000256" key="5">
    <source>
        <dbReference type="ARBA" id="ARBA00022645"/>
    </source>
</evidence>
<evidence type="ECO:0000256" key="1">
    <source>
        <dbReference type="ARBA" id="ARBA00001947"/>
    </source>
</evidence>
<keyword evidence="10" id="KW-0862">Zinc</keyword>
<dbReference type="InterPro" id="IPR036990">
    <property type="entry name" value="M14A-like_propep"/>
</dbReference>
<comment type="subcellular location">
    <subcellularLocation>
        <location evidence="2">Secreted</location>
    </subcellularLocation>
</comment>
<dbReference type="GO" id="GO:0008270">
    <property type="term" value="F:zinc ion binding"/>
    <property type="evidence" value="ECO:0007669"/>
    <property type="project" value="InterPro"/>
</dbReference>
<dbReference type="Pfam" id="PF00246">
    <property type="entry name" value="Peptidase_M14"/>
    <property type="match status" value="1"/>
</dbReference>
<dbReference type="GO" id="GO:0004181">
    <property type="term" value="F:metallocarboxypeptidase activity"/>
    <property type="evidence" value="ECO:0007669"/>
    <property type="project" value="InterPro"/>
</dbReference>
<keyword evidence="18" id="KW-1185">Reference proteome</keyword>
<accession>A0A9P0HJ23</accession>
<keyword evidence="7" id="KW-0479">Metal-binding</keyword>
<dbReference type="PROSITE" id="PS52035">
    <property type="entry name" value="PEPTIDASE_M14"/>
    <property type="match status" value="1"/>
</dbReference>
<evidence type="ECO:0000256" key="6">
    <source>
        <dbReference type="ARBA" id="ARBA00022670"/>
    </source>
</evidence>
<feature type="signal peptide" evidence="15">
    <location>
        <begin position="1"/>
        <end position="24"/>
    </location>
</feature>
<dbReference type="CDD" id="cd03860">
    <property type="entry name" value="M14_CP_A-B_like"/>
    <property type="match status" value="1"/>
</dbReference>
<evidence type="ECO:0000256" key="13">
    <source>
        <dbReference type="ARBA" id="ARBA00057299"/>
    </source>
</evidence>
<dbReference type="Gene3D" id="3.40.630.10">
    <property type="entry name" value="Zn peptidases"/>
    <property type="match status" value="1"/>
</dbReference>
<evidence type="ECO:0000259" key="16">
    <source>
        <dbReference type="PROSITE" id="PS52035"/>
    </source>
</evidence>
<evidence type="ECO:0000256" key="3">
    <source>
        <dbReference type="ARBA" id="ARBA00005988"/>
    </source>
</evidence>
<dbReference type="FunFam" id="3.40.630.10:FF:000040">
    <property type="entry name" value="zinc carboxypeptidase"/>
    <property type="match status" value="1"/>
</dbReference>
<evidence type="ECO:0000256" key="2">
    <source>
        <dbReference type="ARBA" id="ARBA00004613"/>
    </source>
</evidence>
<proteinExistence type="inferred from homology"/>
<dbReference type="Pfam" id="PF02244">
    <property type="entry name" value="Propep_M14"/>
    <property type="match status" value="1"/>
</dbReference>
<comment type="cofactor">
    <cofactor evidence="1">
        <name>Zn(2+)</name>
        <dbReference type="ChEBI" id="CHEBI:29105"/>
    </cofactor>
</comment>
<evidence type="ECO:0000256" key="8">
    <source>
        <dbReference type="ARBA" id="ARBA00022729"/>
    </source>
</evidence>
<feature type="active site" description="Proton donor/acceptor" evidence="14">
    <location>
        <position position="384"/>
    </location>
</feature>
<comment type="similarity">
    <text evidence="3 14">Belongs to the peptidase M14 family.</text>
</comment>
<evidence type="ECO:0000256" key="7">
    <source>
        <dbReference type="ARBA" id="ARBA00022723"/>
    </source>
</evidence>
<keyword evidence="6" id="KW-0645">Protease</keyword>
<evidence type="ECO:0000256" key="11">
    <source>
        <dbReference type="ARBA" id="ARBA00023049"/>
    </source>
</evidence>
<evidence type="ECO:0000256" key="4">
    <source>
        <dbReference type="ARBA" id="ARBA00022525"/>
    </source>
</evidence>
<evidence type="ECO:0000313" key="18">
    <source>
        <dbReference type="Proteomes" id="UP001152798"/>
    </source>
</evidence>
<dbReference type="Proteomes" id="UP001152798">
    <property type="component" value="Chromosome 5"/>
</dbReference>
<gene>
    <name evidence="17" type="ORF">NEZAVI_LOCUS11442</name>
</gene>
<keyword evidence="11" id="KW-0482">Metalloprotease</keyword>
<feature type="chain" id="PRO_5040486410" description="Peptidase M14 domain-containing protein" evidence="15">
    <location>
        <begin position="25"/>
        <end position="422"/>
    </location>
</feature>
<dbReference type="PANTHER" id="PTHR11705:SF91">
    <property type="entry name" value="FI01817P-RELATED"/>
    <property type="match status" value="1"/>
</dbReference>
<evidence type="ECO:0000256" key="14">
    <source>
        <dbReference type="PROSITE-ProRule" id="PRU01379"/>
    </source>
</evidence>
<dbReference type="PANTHER" id="PTHR11705">
    <property type="entry name" value="PROTEASE FAMILY M14 CARBOXYPEPTIDASE A,B"/>
    <property type="match status" value="1"/>
</dbReference>
<keyword evidence="12" id="KW-1015">Disulfide bond</keyword>
<keyword evidence="9" id="KW-0378">Hydrolase</keyword>
<protein>
    <recommendedName>
        <fullName evidence="16">Peptidase M14 domain-containing protein</fullName>
    </recommendedName>
</protein>
<name>A0A9P0HJ23_NEZVI</name>
<keyword evidence="4" id="KW-0964">Secreted</keyword>
<dbReference type="InterPro" id="IPR003146">
    <property type="entry name" value="M14A_act_pep"/>
</dbReference>
<evidence type="ECO:0000313" key="17">
    <source>
        <dbReference type="EMBL" id="CAH1402679.1"/>
    </source>
</evidence>
<dbReference type="SUPFAM" id="SSF53187">
    <property type="entry name" value="Zn-dependent exopeptidases"/>
    <property type="match status" value="1"/>
</dbReference>
<evidence type="ECO:0000256" key="12">
    <source>
        <dbReference type="ARBA" id="ARBA00023157"/>
    </source>
</evidence>
<dbReference type="AlphaFoldDB" id="A0A9P0HJ23"/>
<evidence type="ECO:0000256" key="15">
    <source>
        <dbReference type="SAM" id="SignalP"/>
    </source>
</evidence>
<dbReference type="EMBL" id="OV725081">
    <property type="protein sequence ID" value="CAH1402679.1"/>
    <property type="molecule type" value="Genomic_DNA"/>
</dbReference>
<keyword evidence="5" id="KW-0121">Carboxypeptidase</keyword>
<evidence type="ECO:0000256" key="10">
    <source>
        <dbReference type="ARBA" id="ARBA00022833"/>
    </source>
</evidence>
<dbReference type="PRINTS" id="PR00765">
    <property type="entry name" value="CRBOXYPTASEA"/>
</dbReference>
<reference evidence="17" key="1">
    <citation type="submission" date="2022-01" db="EMBL/GenBank/DDBJ databases">
        <authorList>
            <person name="King R."/>
        </authorList>
    </citation>
    <scope>NUCLEOTIDE SEQUENCE</scope>
</reference>